<accession>A0AA35MC49</accession>
<reference evidence="1" key="1">
    <citation type="submission" date="2023-01" db="EMBL/GenBank/DDBJ databases">
        <authorList>
            <person name="Piombo E."/>
        </authorList>
    </citation>
    <scope>NUCLEOTIDE SEQUENCE</scope>
</reference>
<evidence type="ECO:0000313" key="2">
    <source>
        <dbReference type="Proteomes" id="UP001160390"/>
    </source>
</evidence>
<dbReference type="Proteomes" id="UP001160390">
    <property type="component" value="Unassembled WGS sequence"/>
</dbReference>
<dbReference type="EMBL" id="CABFNP030001256">
    <property type="protein sequence ID" value="CAI6094432.1"/>
    <property type="molecule type" value="Genomic_DNA"/>
</dbReference>
<gene>
    <name evidence="1" type="ORF">CCHLO57077_00009248</name>
</gene>
<name>A0AA35MC49_9HYPO</name>
<organism evidence="1 2">
    <name type="scientific">Clonostachys chloroleuca</name>
    <dbReference type="NCBI Taxonomy" id="1926264"/>
    <lineage>
        <taxon>Eukaryota</taxon>
        <taxon>Fungi</taxon>
        <taxon>Dikarya</taxon>
        <taxon>Ascomycota</taxon>
        <taxon>Pezizomycotina</taxon>
        <taxon>Sordariomycetes</taxon>
        <taxon>Hypocreomycetidae</taxon>
        <taxon>Hypocreales</taxon>
        <taxon>Bionectriaceae</taxon>
        <taxon>Clonostachys</taxon>
    </lineage>
</organism>
<evidence type="ECO:0000313" key="1">
    <source>
        <dbReference type="EMBL" id="CAI6094432.1"/>
    </source>
</evidence>
<comment type="caution">
    <text evidence="1">The sequence shown here is derived from an EMBL/GenBank/DDBJ whole genome shotgun (WGS) entry which is preliminary data.</text>
</comment>
<proteinExistence type="predicted"/>
<keyword evidence="2" id="KW-1185">Reference proteome</keyword>
<sequence length="67" mass="7439">MDCFIIPLSPRTCSRPKDKQTTVEREYLEVAVIMPTSLSSSAQPALNANIQNAPIVTRTGHTKYFAE</sequence>
<dbReference type="AlphaFoldDB" id="A0AA35MC49"/>
<protein>
    <submittedName>
        <fullName evidence="1">Uncharacterized protein</fullName>
    </submittedName>
</protein>